<evidence type="ECO:0000256" key="2">
    <source>
        <dbReference type="ARBA" id="ARBA00006484"/>
    </source>
</evidence>
<dbReference type="InterPro" id="IPR036291">
    <property type="entry name" value="NAD(P)-bd_dom_sf"/>
</dbReference>
<evidence type="ECO:0000259" key="4">
    <source>
        <dbReference type="SMART" id="SM00822"/>
    </source>
</evidence>
<evidence type="ECO:0000256" key="3">
    <source>
        <dbReference type="ARBA" id="ARBA00007637"/>
    </source>
</evidence>
<dbReference type="InterPro" id="IPR020904">
    <property type="entry name" value="Sc_DH/Rdtase_CS"/>
</dbReference>
<sequence>MSNEFSSKKPVLVTGAAGLIGRQLVHRLKTLGRPVLAVDRLASVTHDGVEIKACDLGDIHGLHAIAKEGIDSIVHCGAFSGPMVARDTPYSMVQVNVVGTANMLELARMHAVRRFVYCSSTSVYGVVDSGPVSEDVPLKPASLYGASKVASEYITTAYAQQYGVSATSIRLSWVYGPGRTTDCVIRTLIEDALAGRPTRMAFGTDFPRQFIHVEDAADGLIKALGAYELPRTTYNVTGDSRVTLEDVAHVVRGLFANADIELRPGPDPVDERQAKFSIEAARRDLNYAPKISLEEGIGAYAAWIIANRQEQPS</sequence>
<dbReference type="InterPro" id="IPR057326">
    <property type="entry name" value="KR_dom"/>
</dbReference>
<dbReference type="SMART" id="SM00822">
    <property type="entry name" value="PKS_KR"/>
    <property type="match status" value="1"/>
</dbReference>
<comment type="caution">
    <text evidence="5">The sequence shown here is derived from an EMBL/GenBank/DDBJ whole genome shotgun (WGS) entry which is preliminary data.</text>
</comment>
<comment type="pathway">
    <text evidence="1">Bacterial outer membrane biogenesis; LPS O-antigen biosynthesis.</text>
</comment>
<comment type="similarity">
    <text evidence="3">Belongs to the NAD(P)-dependent epimerase/dehydratase family.</text>
</comment>
<dbReference type="Gene3D" id="3.40.50.720">
    <property type="entry name" value="NAD(P)-binding Rossmann-like Domain"/>
    <property type="match status" value="1"/>
</dbReference>
<dbReference type="EMBL" id="FMWB01000031">
    <property type="protein sequence ID" value="SCZ48726.1"/>
    <property type="molecule type" value="Genomic_DNA"/>
</dbReference>
<protein>
    <submittedName>
        <fullName evidence="5">UDP-glucose 4-epimerase/UDP-glucuronate 4-epimerase</fullName>
    </submittedName>
</protein>
<organism evidence="5 6">
    <name type="scientific">Pseudomonas oryzihabitans</name>
    <dbReference type="NCBI Taxonomy" id="47885"/>
    <lineage>
        <taxon>Bacteria</taxon>
        <taxon>Pseudomonadati</taxon>
        <taxon>Pseudomonadota</taxon>
        <taxon>Gammaproteobacteria</taxon>
        <taxon>Pseudomonadales</taxon>
        <taxon>Pseudomonadaceae</taxon>
        <taxon>Pseudomonas</taxon>
    </lineage>
</organism>
<dbReference type="SUPFAM" id="SSF51735">
    <property type="entry name" value="NAD(P)-binding Rossmann-fold domains"/>
    <property type="match status" value="1"/>
</dbReference>
<evidence type="ECO:0000313" key="6">
    <source>
        <dbReference type="Proteomes" id="UP000183046"/>
    </source>
</evidence>
<dbReference type="AlphaFoldDB" id="A0A1G5PGX1"/>
<name>A0A1G5PGX1_9PSED</name>
<evidence type="ECO:0000256" key="1">
    <source>
        <dbReference type="ARBA" id="ARBA00005125"/>
    </source>
</evidence>
<dbReference type="Pfam" id="PF01370">
    <property type="entry name" value="Epimerase"/>
    <property type="match status" value="1"/>
</dbReference>
<reference evidence="6" key="1">
    <citation type="submission" date="2016-10" db="EMBL/GenBank/DDBJ databases">
        <authorList>
            <person name="de Groot N.N."/>
        </authorList>
    </citation>
    <scope>NUCLEOTIDE SEQUENCE [LARGE SCALE GENOMIC DNA]</scope>
    <source>
        <strain evidence="6">DSM 15758</strain>
    </source>
</reference>
<dbReference type="PANTHER" id="PTHR43000">
    <property type="entry name" value="DTDP-D-GLUCOSE 4,6-DEHYDRATASE-RELATED"/>
    <property type="match status" value="1"/>
</dbReference>
<comment type="similarity">
    <text evidence="2">Belongs to the short-chain dehydrogenases/reductases (SDR) family.</text>
</comment>
<accession>A0A1G5PGX1</accession>
<dbReference type="Proteomes" id="UP000183046">
    <property type="component" value="Unassembled WGS sequence"/>
</dbReference>
<proteinExistence type="inferred from homology"/>
<dbReference type="PROSITE" id="PS00061">
    <property type="entry name" value="ADH_SHORT"/>
    <property type="match status" value="1"/>
</dbReference>
<dbReference type="RefSeq" id="WP_074585351.1">
    <property type="nucleotide sequence ID" value="NZ_FMWB01000031.1"/>
</dbReference>
<feature type="domain" description="Ketoreductase" evidence="4">
    <location>
        <begin position="9"/>
        <end position="177"/>
    </location>
</feature>
<gene>
    <name evidence="5" type="ORF">SAMN05216279_1316</name>
</gene>
<evidence type="ECO:0000313" key="5">
    <source>
        <dbReference type="EMBL" id="SCZ48726.1"/>
    </source>
</evidence>
<dbReference type="InterPro" id="IPR001509">
    <property type="entry name" value="Epimerase_deHydtase"/>
</dbReference>
<dbReference type="OrthoDB" id="5295702at2"/>